<feature type="domain" description="Bacteriophage Mu GpT" evidence="1">
    <location>
        <begin position="5"/>
        <end position="57"/>
    </location>
</feature>
<sequence length="58" mass="6766">MGDGTETGEPWFLIDESQVLKPIIYQKRRAFDFKSLDDLNSEHTFLQNEFLFGVDGRL</sequence>
<dbReference type="InterPro" id="IPR018774">
    <property type="entry name" value="Phage_Mu_GpT"/>
</dbReference>
<evidence type="ECO:0000313" key="2">
    <source>
        <dbReference type="EMBL" id="SQC19666.1"/>
    </source>
</evidence>
<evidence type="ECO:0000313" key="3">
    <source>
        <dbReference type="Proteomes" id="UP000251123"/>
    </source>
</evidence>
<organism evidence="2 3">
    <name type="scientific">Klebsiella pneumoniae</name>
    <dbReference type="NCBI Taxonomy" id="573"/>
    <lineage>
        <taxon>Bacteria</taxon>
        <taxon>Pseudomonadati</taxon>
        <taxon>Pseudomonadota</taxon>
        <taxon>Gammaproteobacteria</taxon>
        <taxon>Enterobacterales</taxon>
        <taxon>Enterobacteriaceae</taxon>
        <taxon>Klebsiella/Raoultella group</taxon>
        <taxon>Klebsiella</taxon>
        <taxon>Klebsiella pneumoniae complex</taxon>
    </lineage>
</organism>
<dbReference type="EMBL" id="UASN01000022">
    <property type="protein sequence ID" value="SQC19666.1"/>
    <property type="molecule type" value="Genomic_DNA"/>
</dbReference>
<accession>A0A2X3D5E1</accession>
<dbReference type="AlphaFoldDB" id="A0A2X3D5E1"/>
<dbReference type="Proteomes" id="UP000251123">
    <property type="component" value="Unassembled WGS sequence"/>
</dbReference>
<protein>
    <submittedName>
        <fullName evidence="2">Mu-like prophage major head subunit gpT</fullName>
    </submittedName>
</protein>
<evidence type="ECO:0000259" key="1">
    <source>
        <dbReference type="Pfam" id="PF10124"/>
    </source>
</evidence>
<reference evidence="2 3" key="1">
    <citation type="submission" date="2018-06" db="EMBL/GenBank/DDBJ databases">
        <authorList>
            <consortium name="Pathogen Informatics"/>
            <person name="Doyle S."/>
        </authorList>
    </citation>
    <scope>NUCLEOTIDE SEQUENCE [LARGE SCALE GENOMIC DNA]</scope>
    <source>
        <strain evidence="2 3">NCTC9601</strain>
    </source>
</reference>
<gene>
    <name evidence="2" type="ORF">NCTC9601_06121</name>
</gene>
<name>A0A2X3D5E1_KLEPN</name>
<proteinExistence type="predicted"/>
<dbReference type="Pfam" id="PF10124">
    <property type="entry name" value="Mu-like_gpT"/>
    <property type="match status" value="1"/>
</dbReference>